<protein>
    <submittedName>
        <fullName evidence="1">Uncharacterized protein</fullName>
    </submittedName>
</protein>
<proteinExistence type="predicted"/>
<reference evidence="1 2" key="1">
    <citation type="submission" date="2012-10" db="EMBL/GenBank/DDBJ databases">
        <title>Genome sequencing and analysis of entomopathogenic fungi Beauveria bassiana D1-5.</title>
        <authorList>
            <person name="Li Q."/>
            <person name="Wang L."/>
            <person name="Zhang Z."/>
            <person name="Wang Q."/>
            <person name="Ren J."/>
            <person name="Wang M."/>
            <person name="Xu W."/>
            <person name="Wang J."/>
            <person name="Lu Y."/>
            <person name="Du Q."/>
            <person name="Sun Z."/>
        </authorList>
    </citation>
    <scope>NUCLEOTIDE SEQUENCE [LARGE SCALE GENOMIC DNA]</scope>
    <source>
        <strain evidence="1 2">D1-5</strain>
    </source>
</reference>
<dbReference type="Proteomes" id="UP000030106">
    <property type="component" value="Unassembled WGS sequence"/>
</dbReference>
<dbReference type="EMBL" id="ANFO01000616">
    <property type="protein sequence ID" value="KGQ07974.1"/>
    <property type="molecule type" value="Genomic_DNA"/>
</dbReference>
<evidence type="ECO:0000313" key="1">
    <source>
        <dbReference type="EMBL" id="KGQ07974.1"/>
    </source>
</evidence>
<dbReference type="HOGENOM" id="CLU_1539750_0_0_1"/>
<dbReference type="AlphaFoldDB" id="A0A0A2W4S6"/>
<accession>A0A0A2W4S6</accession>
<comment type="caution">
    <text evidence="1">The sequence shown here is derived from an EMBL/GenBank/DDBJ whole genome shotgun (WGS) entry which is preliminary data.</text>
</comment>
<name>A0A0A2W4S6_BEABA</name>
<sequence length="174" mass="18973">MPDNHGILHAVSIRGFHPHSSLLSGVIRHDIQRSRDSPELNLQTPLVPRLNLSEKHLPQILILDFGTGARRPPIAYPASNPRRGALGDIFRVSGEYQRRKALASPVPEAECRKDSSKLSPVTSLGGFVSRWSFLLKAPRRNAGGLVGFGLKDECPSRSRVGLSVVETGTIGIDQ</sequence>
<organism evidence="1 2">
    <name type="scientific">Beauveria bassiana D1-5</name>
    <dbReference type="NCBI Taxonomy" id="1245745"/>
    <lineage>
        <taxon>Eukaryota</taxon>
        <taxon>Fungi</taxon>
        <taxon>Dikarya</taxon>
        <taxon>Ascomycota</taxon>
        <taxon>Pezizomycotina</taxon>
        <taxon>Sordariomycetes</taxon>
        <taxon>Hypocreomycetidae</taxon>
        <taxon>Hypocreales</taxon>
        <taxon>Cordycipitaceae</taxon>
        <taxon>Beauveria</taxon>
    </lineage>
</organism>
<gene>
    <name evidence="1" type="ORF">BBAD15_g6697</name>
</gene>
<evidence type="ECO:0000313" key="2">
    <source>
        <dbReference type="Proteomes" id="UP000030106"/>
    </source>
</evidence>